<dbReference type="EMBL" id="CABFOC020000035">
    <property type="protein sequence ID" value="CAH0050537.1"/>
    <property type="molecule type" value="Genomic_DNA"/>
</dbReference>
<comment type="caution">
    <text evidence="1">The sequence shown here is derived from an EMBL/GenBank/DDBJ whole genome shotgun (WGS) entry which is preliminary data.</text>
</comment>
<gene>
    <name evidence="1" type="ORF">CSOL1703_00002510</name>
</gene>
<dbReference type="Proteomes" id="UP000775872">
    <property type="component" value="Unassembled WGS sequence"/>
</dbReference>
<dbReference type="AlphaFoldDB" id="A0A9N9Z6Z7"/>
<sequence>MPPESAGCPTNRLQWNQLSYQSYPESCSHYRDLDFLSPLKILYAQGEAWFLPKPTHGFLPADSSLRSLKFCVS</sequence>
<protein>
    <submittedName>
        <fullName evidence="1">Uncharacterized protein</fullName>
    </submittedName>
</protein>
<evidence type="ECO:0000313" key="1">
    <source>
        <dbReference type="EMBL" id="CAH0050537.1"/>
    </source>
</evidence>
<organism evidence="1 2">
    <name type="scientific">Clonostachys solani</name>
    <dbReference type="NCBI Taxonomy" id="160281"/>
    <lineage>
        <taxon>Eukaryota</taxon>
        <taxon>Fungi</taxon>
        <taxon>Dikarya</taxon>
        <taxon>Ascomycota</taxon>
        <taxon>Pezizomycotina</taxon>
        <taxon>Sordariomycetes</taxon>
        <taxon>Hypocreomycetidae</taxon>
        <taxon>Hypocreales</taxon>
        <taxon>Bionectriaceae</taxon>
        <taxon>Clonostachys</taxon>
    </lineage>
</organism>
<reference evidence="1" key="1">
    <citation type="submission" date="2021-10" db="EMBL/GenBank/DDBJ databases">
        <authorList>
            <person name="Piombo E."/>
        </authorList>
    </citation>
    <scope>NUCLEOTIDE SEQUENCE</scope>
</reference>
<name>A0A9N9Z6Z7_9HYPO</name>
<keyword evidence="2" id="KW-1185">Reference proteome</keyword>
<evidence type="ECO:0000313" key="2">
    <source>
        <dbReference type="Proteomes" id="UP000775872"/>
    </source>
</evidence>
<proteinExistence type="predicted"/>
<accession>A0A9N9Z6Z7</accession>